<comment type="caution">
    <text evidence="7">The sequence shown here is derived from an EMBL/GenBank/DDBJ whole genome shotgun (WGS) entry which is preliminary data.</text>
</comment>
<name>A0A8H3X655_GIGMA</name>
<feature type="domain" description="Protein kinase" evidence="6">
    <location>
        <begin position="1"/>
        <end position="229"/>
    </location>
</feature>
<gene>
    <name evidence="7" type="ORF">F8M41_007705</name>
</gene>
<dbReference type="InterPro" id="IPR051681">
    <property type="entry name" value="Ser/Thr_Kinases-Pseudokinases"/>
</dbReference>
<keyword evidence="8" id="KW-1185">Reference proteome</keyword>
<dbReference type="InterPro" id="IPR001245">
    <property type="entry name" value="Ser-Thr/Tyr_kinase_cat_dom"/>
</dbReference>
<dbReference type="SUPFAM" id="SSF56112">
    <property type="entry name" value="Protein kinase-like (PK-like)"/>
    <property type="match status" value="1"/>
</dbReference>
<dbReference type="OrthoDB" id="5979581at2759"/>
<evidence type="ECO:0000256" key="4">
    <source>
        <dbReference type="ARBA" id="ARBA00022840"/>
    </source>
</evidence>
<dbReference type="Proteomes" id="UP000439903">
    <property type="component" value="Unassembled WGS sequence"/>
</dbReference>
<dbReference type="InterPro" id="IPR000719">
    <property type="entry name" value="Prot_kinase_dom"/>
</dbReference>
<proteinExistence type="predicted"/>
<dbReference type="InterPro" id="IPR011009">
    <property type="entry name" value="Kinase-like_dom_sf"/>
</dbReference>
<feature type="binding site" evidence="5">
    <location>
        <position position="77"/>
    </location>
    <ligand>
        <name>ATP</name>
        <dbReference type="ChEBI" id="CHEBI:30616"/>
    </ligand>
</feature>
<sequence length="299" mass="33733">MANANSYNYQKISEIENLNDPIKKLLLENNLALPWIKFNELEFDKKIGEGGFAVVYLANWKSLDVDGSIKNKTVALKLIHGSKNGGNIFQDNLYNAYIGDLEFATAVNKTLDTKSRIYGVLQYIAPEVLRGKSFTKASDIYSFGIIMWEISSGRAIYSEFSKYNEYADDQSLAIEICKGLRPNIFEGTVPCYAALLKECWNENPEKRPSASKILKTITEWKNGNLSEFIDSNNKMIKNVKIDDNSICSSKFINCINKLNIVDKYSSICNSKFIKKINQLNITDKHSSVCSIILLGILIN</sequence>
<protein>
    <submittedName>
        <fullName evidence="7">Kinase-like domain-containing protein</fullName>
    </submittedName>
</protein>
<dbReference type="InterPro" id="IPR017441">
    <property type="entry name" value="Protein_kinase_ATP_BS"/>
</dbReference>
<evidence type="ECO:0000313" key="7">
    <source>
        <dbReference type="EMBL" id="KAF0414353.1"/>
    </source>
</evidence>
<accession>A0A8H3X655</accession>
<dbReference type="PANTHER" id="PTHR44329:SF288">
    <property type="entry name" value="MITOGEN-ACTIVATED PROTEIN KINASE KINASE KINASE 20"/>
    <property type="match status" value="1"/>
</dbReference>
<dbReference type="PANTHER" id="PTHR44329">
    <property type="entry name" value="SERINE/THREONINE-PROTEIN KINASE TNNI3K-RELATED"/>
    <property type="match status" value="1"/>
</dbReference>
<keyword evidence="4 5" id="KW-0067">ATP-binding</keyword>
<dbReference type="PROSITE" id="PS00107">
    <property type="entry name" value="PROTEIN_KINASE_ATP"/>
    <property type="match status" value="1"/>
</dbReference>
<reference evidence="7 8" key="1">
    <citation type="journal article" date="2019" name="Environ. Microbiol.">
        <title>At the nexus of three kingdoms: the genome of the mycorrhizal fungus Gigaspora margarita provides insights into plant, endobacterial and fungal interactions.</title>
        <authorList>
            <person name="Venice F."/>
            <person name="Ghignone S."/>
            <person name="Salvioli di Fossalunga A."/>
            <person name="Amselem J."/>
            <person name="Novero M."/>
            <person name="Xianan X."/>
            <person name="Sedzielewska Toro K."/>
            <person name="Morin E."/>
            <person name="Lipzen A."/>
            <person name="Grigoriev I.V."/>
            <person name="Henrissat B."/>
            <person name="Martin F.M."/>
            <person name="Bonfante P."/>
        </authorList>
    </citation>
    <scope>NUCLEOTIDE SEQUENCE [LARGE SCALE GENOMIC DNA]</scope>
    <source>
        <strain evidence="7 8">BEG34</strain>
    </source>
</reference>
<evidence type="ECO:0000256" key="2">
    <source>
        <dbReference type="ARBA" id="ARBA00022741"/>
    </source>
</evidence>
<dbReference type="Gene3D" id="1.10.510.10">
    <property type="entry name" value="Transferase(Phosphotransferase) domain 1"/>
    <property type="match status" value="2"/>
</dbReference>
<dbReference type="GO" id="GO:0005524">
    <property type="term" value="F:ATP binding"/>
    <property type="evidence" value="ECO:0007669"/>
    <property type="project" value="UniProtKB-UniRule"/>
</dbReference>
<dbReference type="PROSITE" id="PS50011">
    <property type="entry name" value="PROTEIN_KINASE_DOM"/>
    <property type="match status" value="1"/>
</dbReference>
<dbReference type="EMBL" id="WTPW01001789">
    <property type="protein sequence ID" value="KAF0414353.1"/>
    <property type="molecule type" value="Genomic_DNA"/>
</dbReference>
<keyword evidence="3 7" id="KW-0418">Kinase</keyword>
<keyword evidence="1" id="KW-0808">Transferase</keyword>
<keyword evidence="2 5" id="KW-0547">Nucleotide-binding</keyword>
<organism evidence="7 8">
    <name type="scientific">Gigaspora margarita</name>
    <dbReference type="NCBI Taxonomy" id="4874"/>
    <lineage>
        <taxon>Eukaryota</taxon>
        <taxon>Fungi</taxon>
        <taxon>Fungi incertae sedis</taxon>
        <taxon>Mucoromycota</taxon>
        <taxon>Glomeromycotina</taxon>
        <taxon>Glomeromycetes</taxon>
        <taxon>Diversisporales</taxon>
        <taxon>Gigasporaceae</taxon>
        <taxon>Gigaspora</taxon>
    </lineage>
</organism>
<dbReference type="AlphaFoldDB" id="A0A8H3X655"/>
<evidence type="ECO:0000256" key="1">
    <source>
        <dbReference type="ARBA" id="ARBA00022679"/>
    </source>
</evidence>
<evidence type="ECO:0000259" key="6">
    <source>
        <dbReference type="PROSITE" id="PS50011"/>
    </source>
</evidence>
<evidence type="ECO:0000313" key="8">
    <source>
        <dbReference type="Proteomes" id="UP000439903"/>
    </source>
</evidence>
<dbReference type="Pfam" id="PF07714">
    <property type="entry name" value="PK_Tyr_Ser-Thr"/>
    <property type="match status" value="1"/>
</dbReference>
<dbReference type="GO" id="GO:0004674">
    <property type="term" value="F:protein serine/threonine kinase activity"/>
    <property type="evidence" value="ECO:0007669"/>
    <property type="project" value="TreeGrafter"/>
</dbReference>
<evidence type="ECO:0000256" key="5">
    <source>
        <dbReference type="PROSITE-ProRule" id="PRU10141"/>
    </source>
</evidence>
<evidence type="ECO:0000256" key="3">
    <source>
        <dbReference type="ARBA" id="ARBA00022777"/>
    </source>
</evidence>